<evidence type="ECO:0000256" key="1">
    <source>
        <dbReference type="ARBA" id="ARBA00022450"/>
    </source>
</evidence>
<evidence type="ECO:0000256" key="4">
    <source>
        <dbReference type="ARBA" id="ARBA00023268"/>
    </source>
</evidence>
<dbReference type="PROSITE" id="PS52019">
    <property type="entry name" value="PKS_MFAS_DH"/>
    <property type="match status" value="3"/>
</dbReference>
<dbReference type="SUPFAM" id="SSF53901">
    <property type="entry name" value="Thiolase-like"/>
    <property type="match status" value="4"/>
</dbReference>
<dbReference type="Pfam" id="PF02801">
    <property type="entry name" value="Ketoacyl-synt_C"/>
    <property type="match status" value="4"/>
</dbReference>
<evidence type="ECO:0000313" key="7">
    <source>
        <dbReference type="EMBL" id="AEK75502.1"/>
    </source>
</evidence>
<keyword evidence="2" id="KW-0597">Phosphoprotein</keyword>
<evidence type="ECO:0000256" key="5">
    <source>
        <dbReference type="ARBA" id="ARBA00023315"/>
    </source>
</evidence>
<dbReference type="Pfam" id="PF00550">
    <property type="entry name" value="PP-binding"/>
    <property type="match status" value="4"/>
</dbReference>
<dbReference type="PROSITE" id="PS52004">
    <property type="entry name" value="KS3_2"/>
    <property type="match status" value="4"/>
</dbReference>
<dbReference type="PANTHER" id="PTHR43775">
    <property type="entry name" value="FATTY ACID SYNTHASE"/>
    <property type="match status" value="1"/>
</dbReference>
<dbReference type="SMART" id="SM00823">
    <property type="entry name" value="PKS_PP"/>
    <property type="match status" value="4"/>
</dbReference>
<dbReference type="PANTHER" id="PTHR43775:SF51">
    <property type="entry name" value="INACTIVE PHENOLPHTHIOCEROL SYNTHESIS POLYKETIDE SYNTHASE TYPE I PKS1-RELATED"/>
    <property type="match status" value="1"/>
</dbReference>
<gene>
    <name evidence="7" type="primary">abyB1</name>
</gene>
<dbReference type="FunFam" id="1.10.1200.10:FF:000007">
    <property type="entry name" value="Probable polyketide synthase pks17"/>
    <property type="match status" value="1"/>
</dbReference>
<name>F4F7F4_MICM1</name>
<dbReference type="InterPro" id="IPR020841">
    <property type="entry name" value="PKS_Beta-ketoAc_synthase_dom"/>
</dbReference>
<protein>
    <submittedName>
        <fullName evidence="7">Type 1 polyketide synthase</fullName>
    </submittedName>
</protein>
<dbReference type="InterPro" id="IPR006162">
    <property type="entry name" value="Ppantetheine_attach_site"/>
</dbReference>
<feature type="region of interest" description="Disordered" evidence="6">
    <location>
        <begin position="3328"/>
        <end position="3351"/>
    </location>
</feature>
<dbReference type="InterPro" id="IPR016036">
    <property type="entry name" value="Malonyl_transacylase_ACP-bd"/>
</dbReference>
<dbReference type="PROSITE" id="PS00012">
    <property type="entry name" value="PHOSPHOPANTETHEINE"/>
    <property type="match status" value="3"/>
</dbReference>
<dbReference type="RefSeq" id="WP_013733053.1">
    <property type="nucleotide sequence ID" value="NC_015434.1"/>
</dbReference>
<dbReference type="GO" id="GO:0006633">
    <property type="term" value="P:fatty acid biosynthetic process"/>
    <property type="evidence" value="ECO:0007669"/>
    <property type="project" value="InterPro"/>
</dbReference>
<dbReference type="Pfam" id="PF16197">
    <property type="entry name" value="KAsynt_C_assoc"/>
    <property type="match status" value="4"/>
</dbReference>
<dbReference type="InterPro" id="IPR016039">
    <property type="entry name" value="Thiolase-like"/>
</dbReference>
<dbReference type="Gene3D" id="3.40.47.10">
    <property type="match status" value="4"/>
</dbReference>
<keyword evidence="1" id="KW-0596">Phosphopantetheine</keyword>
<dbReference type="SUPFAM" id="SSF51735">
    <property type="entry name" value="NAD(P)-binding Rossmann-fold domains"/>
    <property type="match status" value="6"/>
</dbReference>
<dbReference type="InterPro" id="IPR020806">
    <property type="entry name" value="PKS_PP-bd"/>
</dbReference>
<dbReference type="SUPFAM" id="SSF55048">
    <property type="entry name" value="Probable ACP-binding domain of malonyl-CoA ACP transacylase"/>
    <property type="match status" value="4"/>
</dbReference>
<accession>F4F7F4</accession>
<dbReference type="InterPro" id="IPR050091">
    <property type="entry name" value="PKS_NRPS_Biosynth_Enz"/>
</dbReference>
<dbReference type="SMART" id="SM00825">
    <property type="entry name" value="PKS_KS"/>
    <property type="match status" value="4"/>
</dbReference>
<dbReference type="SUPFAM" id="SSF47336">
    <property type="entry name" value="ACP-like"/>
    <property type="match status" value="4"/>
</dbReference>
<dbReference type="InterPro" id="IPR014031">
    <property type="entry name" value="Ketoacyl_synth_C"/>
</dbReference>
<dbReference type="eggNOG" id="COG0300">
    <property type="taxonomic scope" value="Bacteria"/>
</dbReference>
<dbReference type="SMART" id="SM00826">
    <property type="entry name" value="PKS_DH"/>
    <property type="match status" value="3"/>
</dbReference>
<dbReference type="PROSITE" id="PS50075">
    <property type="entry name" value="CARRIER"/>
    <property type="match status" value="4"/>
</dbReference>
<dbReference type="EMBL" id="JF752342">
    <property type="protein sequence ID" value="AEK75502.1"/>
    <property type="molecule type" value="Genomic_DNA"/>
</dbReference>
<evidence type="ECO:0000256" key="2">
    <source>
        <dbReference type="ARBA" id="ARBA00022553"/>
    </source>
</evidence>
<dbReference type="Gene3D" id="1.10.1200.10">
    <property type="entry name" value="ACP-like"/>
    <property type="match status" value="4"/>
</dbReference>
<dbReference type="InterPro" id="IPR014030">
    <property type="entry name" value="Ketoacyl_synth_N"/>
</dbReference>
<dbReference type="KEGG" id="vma:VAB18032_16435"/>
<dbReference type="Pfam" id="PF14765">
    <property type="entry name" value="PS-DH"/>
    <property type="match status" value="3"/>
</dbReference>
<dbReference type="GO" id="GO:0031177">
    <property type="term" value="F:phosphopantetheine binding"/>
    <property type="evidence" value="ECO:0007669"/>
    <property type="project" value="InterPro"/>
</dbReference>
<dbReference type="Pfam" id="PF00109">
    <property type="entry name" value="ketoacyl-synt"/>
    <property type="match status" value="4"/>
</dbReference>
<keyword evidence="3" id="KW-0808">Transferase</keyword>
<feature type="region of interest" description="Disordered" evidence="6">
    <location>
        <begin position="1748"/>
        <end position="1767"/>
    </location>
</feature>
<dbReference type="InterPro" id="IPR014043">
    <property type="entry name" value="Acyl_transferase_dom"/>
</dbReference>
<dbReference type="Gene3D" id="3.10.129.110">
    <property type="entry name" value="Polyketide synthase dehydratase"/>
    <property type="match status" value="3"/>
</dbReference>
<dbReference type="InterPro" id="IPR016035">
    <property type="entry name" value="Acyl_Trfase/lysoPLipase"/>
</dbReference>
<dbReference type="InterPro" id="IPR018201">
    <property type="entry name" value="Ketoacyl_synth_AS"/>
</dbReference>
<dbReference type="CDD" id="cd00833">
    <property type="entry name" value="PKS"/>
    <property type="match status" value="4"/>
</dbReference>
<dbReference type="InterPro" id="IPR036291">
    <property type="entry name" value="NAD(P)-bd_dom_sf"/>
</dbReference>
<dbReference type="InterPro" id="IPR055123">
    <property type="entry name" value="SpnB-like_Rossmann"/>
</dbReference>
<dbReference type="Gene3D" id="3.40.50.720">
    <property type="entry name" value="NAD(P)-binding Rossmann-like Domain"/>
    <property type="match status" value="3"/>
</dbReference>
<dbReference type="Pfam" id="PF08659">
    <property type="entry name" value="KR"/>
    <property type="match status" value="3"/>
</dbReference>
<dbReference type="InterPro" id="IPR020807">
    <property type="entry name" value="PKS_DH"/>
</dbReference>
<dbReference type="InterPro" id="IPR057326">
    <property type="entry name" value="KR_dom"/>
</dbReference>
<dbReference type="STRING" id="263358.VAB18032_16435"/>
<dbReference type="GO" id="GO:0004315">
    <property type="term" value="F:3-oxoacyl-[acyl-carrier-protein] synthase activity"/>
    <property type="evidence" value="ECO:0007669"/>
    <property type="project" value="InterPro"/>
</dbReference>
<dbReference type="FunFam" id="3.40.366.10:FF:000002">
    <property type="entry name" value="Probable polyketide synthase 2"/>
    <property type="match status" value="1"/>
</dbReference>
<organism evidence="7">
    <name type="scientific">Micromonospora maris (strain DSM 45365 / JCM 31040 / NBRC 109089 / NRRL B-24793 / AB-18-032)</name>
    <name type="common">Verrucosispora maris</name>
    <dbReference type="NCBI Taxonomy" id="263358"/>
    <lineage>
        <taxon>Bacteria</taxon>
        <taxon>Bacillati</taxon>
        <taxon>Actinomycetota</taxon>
        <taxon>Actinomycetes</taxon>
        <taxon>Micromonosporales</taxon>
        <taxon>Micromonosporaceae</taxon>
        <taxon>Micromonospora</taxon>
    </lineage>
</organism>
<reference evidence="7" key="1">
    <citation type="journal article" date="2011" name="ChemBioChem">
        <title>Abyssomicin biosynthesis: formation of an unusual polyketide, antibiotic-feeding studies and genetic analysis.</title>
        <authorList>
            <person name="Gottardi E.M."/>
            <person name="Krawczyk J.M."/>
            <person name="von Suchodoletz H."/>
            <person name="Schadt S."/>
            <person name="Muhlenweg A."/>
            <person name="Uguru G.C."/>
            <person name="Pelzer S."/>
            <person name="Fiedler H.P."/>
            <person name="Bibb M.J."/>
            <person name="Stach J.E."/>
            <person name="Sussmuth R.D."/>
        </authorList>
    </citation>
    <scope>NUCLEOTIDE SEQUENCE</scope>
    <source>
        <strain evidence="7">AB-18-032</strain>
    </source>
</reference>
<dbReference type="eggNOG" id="COG3321">
    <property type="taxonomic scope" value="Bacteria"/>
</dbReference>
<feature type="compositionally biased region" description="Low complexity" evidence="6">
    <location>
        <begin position="1748"/>
        <end position="1761"/>
    </location>
</feature>
<keyword evidence="4" id="KW-0511">Multifunctional enzyme</keyword>
<evidence type="ECO:0000256" key="3">
    <source>
        <dbReference type="ARBA" id="ARBA00022679"/>
    </source>
</evidence>
<dbReference type="Gene3D" id="3.40.366.10">
    <property type="entry name" value="Malonyl-Coenzyme A Acyl Carrier Protein, domain 2"/>
    <property type="match status" value="4"/>
</dbReference>
<dbReference type="PROSITE" id="PS00606">
    <property type="entry name" value="KS3_1"/>
    <property type="match status" value="3"/>
</dbReference>
<dbReference type="CDD" id="cd08956">
    <property type="entry name" value="KR_3_FAS_SDR_x"/>
    <property type="match status" value="3"/>
</dbReference>
<dbReference type="eggNOG" id="COG1028">
    <property type="taxonomic scope" value="Bacteria"/>
</dbReference>
<dbReference type="GO" id="GO:0004312">
    <property type="term" value="F:fatty acid synthase activity"/>
    <property type="evidence" value="ECO:0007669"/>
    <property type="project" value="TreeGrafter"/>
</dbReference>
<keyword evidence="5" id="KW-0012">Acyltransferase</keyword>
<dbReference type="SMART" id="SM00827">
    <property type="entry name" value="PKS_AT"/>
    <property type="match status" value="4"/>
</dbReference>
<dbReference type="InterPro" id="IPR013968">
    <property type="entry name" value="PKS_KR"/>
</dbReference>
<dbReference type="InterPro" id="IPR049552">
    <property type="entry name" value="PKS_DH_N"/>
</dbReference>
<proteinExistence type="predicted"/>
<dbReference type="FunFam" id="3.40.47.10:FF:000019">
    <property type="entry name" value="Polyketide synthase type I"/>
    <property type="match status" value="3"/>
</dbReference>
<dbReference type="SMART" id="SM01294">
    <property type="entry name" value="PKS_PP_betabranch"/>
    <property type="match status" value="4"/>
</dbReference>
<dbReference type="InterPro" id="IPR042104">
    <property type="entry name" value="PKS_dehydratase_sf"/>
</dbReference>
<dbReference type="InterPro" id="IPR036736">
    <property type="entry name" value="ACP-like_sf"/>
</dbReference>
<dbReference type="InterPro" id="IPR001227">
    <property type="entry name" value="Ac_transferase_dom_sf"/>
</dbReference>
<dbReference type="Pfam" id="PF00698">
    <property type="entry name" value="Acyl_transf_1"/>
    <property type="match status" value="4"/>
</dbReference>
<dbReference type="InterPro" id="IPR049551">
    <property type="entry name" value="PKS_DH_C"/>
</dbReference>
<dbReference type="Pfam" id="PF22953">
    <property type="entry name" value="SpnB_Rossmann"/>
    <property type="match status" value="2"/>
</dbReference>
<dbReference type="Pfam" id="PF21089">
    <property type="entry name" value="PKS_DH_N"/>
    <property type="match status" value="3"/>
</dbReference>
<evidence type="ECO:0000256" key="6">
    <source>
        <dbReference type="SAM" id="MobiDB-lite"/>
    </source>
</evidence>
<dbReference type="InterPro" id="IPR009081">
    <property type="entry name" value="PP-bd_ACP"/>
</dbReference>
<dbReference type="InterPro" id="IPR032821">
    <property type="entry name" value="PKS_assoc"/>
</dbReference>
<dbReference type="HOGENOM" id="CLU_223414_0_0_11"/>
<feature type="compositionally biased region" description="Low complexity" evidence="6">
    <location>
        <begin position="3328"/>
        <end position="3345"/>
    </location>
</feature>
<dbReference type="InterPro" id="IPR049900">
    <property type="entry name" value="PKS_mFAS_DH"/>
</dbReference>
<sequence length="5781" mass="608792">MSAPDEPVAVVGLACRLPGAADPEAFWALLRDGREAITDPPASRRDPDGRARRGGFLDAVDLFDAEFFGVPPREAAAMDPQQRLVLELSWEALEDARIRPDALAGSRTGVFVGAISDDYATLLRRRGPDAIGPHSLTGTNRGIIANRVSYHLGLHGPSITVDSAQSSALVAVHVAAESLRRGESELALAGGVNLNLAPESTLGAERFGALSPDGRCHTFDARANGYVRGEGGGLVVLKPLDRALADGDRVHAVLLGSAVNNDGVTDGLTVPGSDGQREVIRLAHERAGTTPGEVDYVELHGTGTVVGDPVEAAALGAELGQLRDTPLLVGSAKTNVGHLEGAAGIVGFVKAVLCVRHRTLPPSLNFATPNPRIPLNELNLRVVTESHTVPRPLVVGVSSFGMGGTNAHAVLTEAPLRTARKPAPAARPLTWVVSGHTPQALRAQAGQLTSLAADPADVAFSLATTRATLPYRAAVVGETAADLRAGMAAVATGTPHPGTVTGSPAGTLAFVFTGQGSQRAGMGRELAARFPVYAQAFAEVAAALDPHLGRPLDEVLDDADALDRTEFAQPALFAVEVALFRLLTHWGLRPDAVAGHSVGEIAAAHVAGVLDLPDAARLVAARGRLMQALPTGGAMVALSAGEEEVRPLLRPGADLAAVNAAESVVVAGDDDAVSAIEETVRGWGRRTSRLRVSHAFHSARMDPMRVSFAQALADIEFAQPTIPVVSALTDPDVTDAEHWVRHVRDTVRFADAVRDLRDRGVRTVLEVGPDAVLTALAHDVAELAAVAVLRRDRPEPDTAVTALATAFTRGAAVDWTALLGARQAVDLPRYAFQRSRHWLDQDNPAIAAPEVTRAPDGTPRRSDEELLDLVRTAVAVAHGRVGPAAIDPDTTFRDLGLDSVTSVEFRDRLAAATGVPLSPGLVYDHPTPRAVVAHLRTLTGGGPADPEQESGYRDEPVAVIGMACRYPGGVGSPDDLWQLVRDGRDATGPFPTDRGWDLDALYDPDPGTPGRTYVRRGGFLDGAAEFDADFFGISPREASAMDPQQRLLLHTAWEALEHGRLNPESLRGTRTGVFVGVVDNDYGPRLHEPVEGTEGYLLTGTTASVASGRVAYALGLTGPAVTVDTACSSSLVALHLAAQALRQGECTLALAGGATVLATPGMFLEFSRQRGLAPDGRCKAFAATADGTAWAEGAGLVVLERLSDARRNGHPVLAVLRGSAINQDGASNGLTAPSGPSQERVIRRALAVAGLAPSDVDLMEAHGTGTALGDPIEARAILATYGQRRDTPLHLGSLKSNIGHTQAAAGIAGVIKVVQAMQHGTLPATLHVDEPTPHVDWAEGQVSLLTEATPWPDTGRPRRAAVSSFGISGTNAHVILEHGDPQPAPPRRTSTGHVAWLVSAREPELVAEQAGRLHRFVRDNPELDPADVALSLATTRPLLEHRAAVVGADRDELLAGLAELESGRRRAEAIRPGKVAFLFAGQGTQRLNMGRQLYDTNPTFAHALDTVTNALNPHLNQPLLDIIFGTDPHLLNRTENAQPALFAIETALYHLLTHHGIHPDYLLGHSLGEITAAHAAGILTLTDAATLVTTRAKLMQTATPGGAMIAIEATETEIQPTLHPTVTIAAINTPTTTVISGDHHHTHAIAHHWRQQGRRTTTLTVSHAFHSPHMDPILDTFHTTTQTLTHHPPHTPLITNLTGQPLTNPTPEHWTHHLRQPVRYHDATTTLTHHGVTHTIEIGPDTTLTTLTKTNHPTLTTTPTLRPHHNENHTLTHTLATTPTTNWASLYPHARPVRLPTTAFRRDRYWLTGGRATPGADSGVREVDHPLLGAAVTLADDSTVYTGRLSRRTAPWLADHVVLGRALLPGTALLEYALWAGRDVGLPRVAELTLEAPLVLPDEGVTQVRVTVGPPGEQRTVAVHARADDAEQWTRHASGMLTAAPPASPVPPRVDGPPVDVDDLYERLAGKGYEYGPAFRLATAARHGQHVVAQLAAPAGPDGFVLHPAQVDAALHPIVLDGDETLLPFSWSGVSVFRRPSGALHAYWTPERALVLTDADGVVATADSLHLRPARMPAPTDLHRIRWVPAEDARRQIRVEPVADATAALAMLHERLDATEPTALVVPHLDRTGAAGLVRSAQAEHPGRFVLIHADDPVRTVPDGEPEAAWRDGSWWVPRLARVAPVDPGLPLSGTVLVTGGTGALGALVARHLVRAHRVRDLVLVSRRGADAPGAAALADELAGHGARVDLRACDVADREALACLLADLPTLDAVVHAAGVVRDATVSALTVEQVRAAATKAESAWHLHELTRDRPLRAFVLFSSISGLLGTAGQGAYAAANAALDALAAHRHALGLPALSLAWGLWEDTGMGAGLSAADVARWRRDGLPPLTVEQGVALFDAALSHEGPVLAPVRLDLAALRGRDVLPAALRGLVTRRAVPPAGSRPRDEAELREVVRSVVAEVLGYPSAAGVDSARPFRDLGLDSLGGVELRNRLAAATGLPVPATLVFDHPTPDAVVAHLLGATTSAQPAPTPTVATRTDEPIAIVGMACRYPGGVSSPEDLWRLVADGVDAIGEFPTDRGWDLGRLYDPDPEHAGTSYTRHGGFLYDAADFDAGFFALSPREATATDPQQRLLLEVAWEAFERAGIDPTAVRGSRTGVFAGVMYGDYGTRWRTAPEGFEGHLLTGNTSSVVSGRVAYSFGLEGPAVTVDTACSSSLVALHLAAQSLRSGECDLALAGGVTVMATPHTFVEFSRQRGLSPDGRCRSFSAAANGTGWSEGAGLLLVERLSDARANGHHVLAILRGSAVNQDGASNGLTAPNGPAQQRVIRTALTNAHLQPTDIDLVEAHGTGTRLGDPIEAQALIATYGHHRNTPLHLGSLKSNIGHTQAAAGVAGVIKVIQAMQHGTLPATLHVNEPTPHVNWADSQVTLLTEATPWPDTGRPRRAAVSSFGISGTNAHVILEHGDPRPVPPEETDPPAPVPLVISARSAGALRDQAARVRTALGSGLPVRDVAYTLGAARARHPHQAVVVGEGRAELLAGLDAVADGTVPGAVATPGKVAFLFAGQGTQRLNMGRQLYDTNPTFAHALDTVTNALNPHLNQPLLDIIFGTDPHLLNRTENAQPALFAIETALYHLLTHHGIHPDYLLGHSLGEITAAHAAGILTLTDAATLVTTRAKLMQTATPGGAMIAIEATETEIQPTLHPTVTIAAINTPTTTVISGDHHHTHAIAHHWRQQGRRTTTLTVSHAFHSPHMDPILDTFHTTTQTLTHHPPHTPLITNLTGQPLTNPTPEHWTHHLRQPVRYHDATTTLTHHGVTHTIEIGPDTTLTTLTKTNHPTLTTTPTLRPHHNENHTLTHTLATTPTTNWKTLLPHATVIDLPTYPFQRQRYWLDGPAADTGLDGSGHPLLPGVVDLADGGLVLTGTVSADSHPWLAGHRIGGATLLPATAVVEAVAHAASRVGLDVDELVLTAAVPVDAPVRLRLTVGPASDDDSRAVHLHGNTDDGEWLPYATGRLAVVTQSPAADLATWPPTDAEPVDVVDLYDRLAEGGYGYHGLFQGLRALWRRGDETFAEVRPDESPTGGFAPHPALWDAALHPLAWDAAERGQVEIPFEWRSVRRHGPGAPALRVRLARRDDAVSVDVADDAGRPIASAGALRLRSTGTAPTTVLEPDWEPVPTDGEWTGRYATVVAPRTGADASAAYAAVTWALDALRQHEGDEPLVVRTVDDPAGAAVRGLVRTAQTEQPGRFVLFTGSGDPEPALVRAALASGEPEVALRDGTLMAPRLSRIPVAPGPLPFASGSTVLVTGGTGALGALVARHLVVRHGVRRLLLTSRRGPAADGAAELVDELTAAGAEVEVVACDVADRPAVAALLASIPEEHPLTAVIHTAGVLDDGALTSLTEERLARVLRPKAEAAWHLHEFTRDRPLTAFVLFSSITGITGTAGQANYAAANAYLDALARHRRNLGLPGVSLAWGLWGATGMASGLGAADLDRLARSGITPLSPQEGLDLFDACLVADRPVLAPARVDLSTTRRQRRRAASAAATVTSREGLRELVRAQVAAVLGHTDATEVSTDVAFTGLGLDSLTAVELRNRIAERTGLRLSSTVVFDHPSVDALTDHLVAELAGARPVETPQPVTQPADEPIAIVGMACRYPGGVSSPEDLWRLVADGVDAIGEFPTDRGWGEIHDPDPDRPGHSYTRHGGFLYAAGDFDAELFGMSPREALTTDPQQRLLLEVAWEAFERAGLPPGSLRGSRTGVFTGVMYNDYGARLHQAGTPAPGYEGYLVSGSAGSVASGRVAYSFGLEGPAVTVDTACSSSLVALHLAAQSLRSGECDLALAGGVTVMASPATFVEFSRQRGLAPDGRCKPFAAAADGTGWSEGAGLLLVERLSDARANGHHVLAILRGSAVNQDGASNGLTAPNGPAQQRVIRTALTNAHLQPTDIDLVEAHGTGTRLGDPIEAQALIATYGHHRNTPLHLGSLKSNIGHTQAAAGVAGVIKVIQAMQHGTLPATLHVNEPTPHVNWADSQVTLLTEATPWPDTGRPRRAAVSSFGISGTNAHVILEHGDAVDTGTGTGTVAPGTAVVPWLLSGTSRQALTAYARLLGEVDAAPVDIAATLALGRSPLALRASVVGRDRPEFPTARLQPVQPVDGPTAFAFTGQGSQRAGMGLGLAARFPQFADALASVAEALDPHLPSPLLDVLADGDLLERTEYAQPAIFAVEVALFRLLAHYGVTPHVLLGHSVGELAAAHVAGVLDLPDAATLVAARGRLMGGLVPGGAMAAVRAGEDEVLALLVPGAEIAAVNADDAVVVSGDAEAVAAVTQALRDAGRRVTPLRVSHAFHSARMDPVLEEFRAVAATLRFSEPTIPLISLLPGSPTDPGYWVRHLREAVRFGDGVRSLAEWGVRRVLEVGPDAALTPVTGPTGIATLRRDHDEESAFVTALAALHDTGATVDWATFFGELGARRVPLPTYPFQRRRYWLTPTAPRTTGGSGHPLLDAAVELPEGAVLFTGRVAAEDADWLADHVVLGQTVVSGATLLSLVLHAAAAAGRPTVRRLTLHAPLVLPDDGGAADLRVGVDEQGQVTVYARPAGGGWTRHASGTLDTVEQPAEALGSWPPAGAEPLDVDYTRLADAGYAYGPGCRRVRAAWRLGDDLYAEVGPVDADGHAAPHPALLDAALHPLALDLLDDEQTRVPHVWSSVTVHATGATTLRARIRRTGTDRVALTLTDTDDRPVATADLTVRAVARGLPDLYAVRLTPVRPATGGTVWPSVGRDVGLPRYAELSTSTDDIVERAHDRVTEVAELLRRWLAQGPPEARLVVATDQVTDPADGVLWGLVRAAQTEHPDRFVLLDSDGDPRSRTLVPGALATGEPQLVVRDGRITVPRLARTAAAPQPPRLDPDGTVLVTGAGGALGSLTARRLVTHHGVRRLLLLGRRGGMQPLAAELTALGATVRVAACDAANRAALARVLDTVPAAHPLTAVVHAAGVVSDGPLATLTPQRFAEVLRPKVDAAWHLHELTCEQDLAAFVLFSSLAGLVGNAGQANYAAANTGLDALAAYRRAAGLPAVSLAWGLWDAPGMGAALDETQRARIARTGVAPLPVERGLALFDACLGAREALLVPAALQPERATRVAPVLAGLAPATTATTPQQDWPRRLAGRGAAEQHRLLLELVRSTIVEVLGHSSVAAVAPDRGLMDLGFDSLTAVELAGRLGADTGVRTPSTVVFDHPTPTALAHYLRHELVGEEAADDEKPHELDEVSDEDLFALIDTELGER</sequence>
<dbReference type="Gene3D" id="3.30.70.3290">
    <property type="match status" value="4"/>
</dbReference>
<dbReference type="SUPFAM" id="SSF52151">
    <property type="entry name" value="FabD/lysophospholipase-like"/>
    <property type="match status" value="4"/>
</dbReference>
<dbReference type="SMART" id="SM00822">
    <property type="entry name" value="PKS_KR"/>
    <property type="match status" value="3"/>
</dbReference>